<reference evidence="6 7" key="1">
    <citation type="submission" date="2017-03" db="EMBL/GenBank/DDBJ databases">
        <title>Genome sequence of Sphingomonas dokdonensis DSM 21029.</title>
        <authorList>
            <person name="Poehlein A."/>
            <person name="Wuebbeler J.H."/>
            <person name="Steinbuechel A."/>
            <person name="Daniel R."/>
        </authorList>
    </citation>
    <scope>NUCLEOTIDE SEQUENCE [LARGE SCALE GENOMIC DNA]</scope>
    <source>
        <strain evidence="6 7">DSM 21029</strain>
    </source>
</reference>
<feature type="domain" description="HTH lysR-type" evidence="5">
    <location>
        <begin position="8"/>
        <end position="60"/>
    </location>
</feature>
<keyword evidence="4" id="KW-0804">Transcription</keyword>
<dbReference type="InterPro" id="IPR036390">
    <property type="entry name" value="WH_DNA-bd_sf"/>
</dbReference>
<dbReference type="InterPro" id="IPR036388">
    <property type="entry name" value="WH-like_DNA-bd_sf"/>
</dbReference>
<dbReference type="AlphaFoldDB" id="A0A245ZV08"/>
<dbReference type="PANTHER" id="PTHR30419">
    <property type="entry name" value="HTH-TYPE TRANSCRIPTIONAL REGULATOR YBHD"/>
    <property type="match status" value="1"/>
</dbReference>
<dbReference type="EMBL" id="NBBI01000001">
    <property type="protein sequence ID" value="OWK33579.1"/>
    <property type="molecule type" value="Genomic_DNA"/>
</dbReference>
<evidence type="ECO:0000256" key="2">
    <source>
        <dbReference type="ARBA" id="ARBA00023015"/>
    </source>
</evidence>
<dbReference type="GO" id="GO:0003700">
    <property type="term" value="F:DNA-binding transcription factor activity"/>
    <property type="evidence" value="ECO:0007669"/>
    <property type="project" value="InterPro"/>
</dbReference>
<sequence>MIRDLVTLRLFVRAAESGTLSEAAEQSNLALAAASRRIALMEERLNVRLFRRSRQGLALTPAGAVLLDRARILLEQVRSIEGELADFAGGMRGTIRIQTNPSAIIQFLPADLAAFAAERPDVRLDLEENMSSEIVSAVSDGRADLGIIIGGTPAPQLETLPYRTDHLALLAPRGSLAGRTSIAFAEVQNQDFIGLLNSTALTRTLVEQAARAEVSLRLRMQVRSFDGVCRMVEAGFGYGILPLIAARGFAASMKLDVVPLSDSWATRRMLLCLPIGTLPTSLVGTLASHLQQTAGTRPTVS</sequence>
<dbReference type="CDD" id="cd08421">
    <property type="entry name" value="PBP2_LTTR_like_1"/>
    <property type="match status" value="1"/>
</dbReference>
<evidence type="ECO:0000313" key="6">
    <source>
        <dbReference type="EMBL" id="OWK33579.1"/>
    </source>
</evidence>
<dbReference type="GO" id="GO:0005829">
    <property type="term" value="C:cytosol"/>
    <property type="evidence" value="ECO:0007669"/>
    <property type="project" value="TreeGrafter"/>
</dbReference>
<comment type="caution">
    <text evidence="6">The sequence shown here is derived from an EMBL/GenBank/DDBJ whole genome shotgun (WGS) entry which is preliminary data.</text>
</comment>
<evidence type="ECO:0000256" key="1">
    <source>
        <dbReference type="ARBA" id="ARBA00009437"/>
    </source>
</evidence>
<organism evidence="6 7">
    <name type="scientific">Sphingomonas dokdonensis</name>
    <dbReference type="NCBI Taxonomy" id="344880"/>
    <lineage>
        <taxon>Bacteria</taxon>
        <taxon>Pseudomonadati</taxon>
        <taxon>Pseudomonadota</taxon>
        <taxon>Alphaproteobacteria</taxon>
        <taxon>Sphingomonadales</taxon>
        <taxon>Sphingomonadaceae</taxon>
        <taxon>Sphingomonas</taxon>
    </lineage>
</organism>
<accession>A0A245ZV08</accession>
<keyword evidence="2" id="KW-0805">Transcription regulation</keyword>
<dbReference type="Pfam" id="PF00126">
    <property type="entry name" value="HTH_1"/>
    <property type="match status" value="1"/>
</dbReference>
<evidence type="ECO:0000256" key="4">
    <source>
        <dbReference type="ARBA" id="ARBA00023163"/>
    </source>
</evidence>
<dbReference type="Proteomes" id="UP000197290">
    <property type="component" value="Unassembled WGS sequence"/>
</dbReference>
<dbReference type="InterPro" id="IPR050950">
    <property type="entry name" value="HTH-type_LysR_regulators"/>
</dbReference>
<evidence type="ECO:0000256" key="3">
    <source>
        <dbReference type="ARBA" id="ARBA00023125"/>
    </source>
</evidence>
<dbReference type="PROSITE" id="PS50931">
    <property type="entry name" value="HTH_LYSR"/>
    <property type="match status" value="1"/>
</dbReference>
<dbReference type="Pfam" id="PF03466">
    <property type="entry name" value="LysR_substrate"/>
    <property type="match status" value="1"/>
</dbReference>
<protein>
    <submittedName>
        <fullName evidence="6">HTH-type transcriptional regulator GltC</fullName>
    </submittedName>
</protein>
<gene>
    <name evidence="6" type="primary">gltC</name>
    <name evidence="6" type="ORF">SPDO_04600</name>
</gene>
<proteinExistence type="inferred from homology"/>
<dbReference type="GO" id="GO:0003677">
    <property type="term" value="F:DNA binding"/>
    <property type="evidence" value="ECO:0007669"/>
    <property type="project" value="UniProtKB-KW"/>
</dbReference>
<dbReference type="OrthoDB" id="9785974at2"/>
<dbReference type="InterPro" id="IPR000847">
    <property type="entry name" value="LysR_HTH_N"/>
</dbReference>
<dbReference type="InterPro" id="IPR005119">
    <property type="entry name" value="LysR_subst-bd"/>
</dbReference>
<dbReference type="SUPFAM" id="SSF53850">
    <property type="entry name" value="Periplasmic binding protein-like II"/>
    <property type="match status" value="1"/>
</dbReference>
<dbReference type="PANTHER" id="PTHR30419:SF2">
    <property type="entry name" value="LYSR FAMILY TRANSCRIPTIONAL REGULATOR"/>
    <property type="match status" value="1"/>
</dbReference>
<dbReference type="SUPFAM" id="SSF46785">
    <property type="entry name" value="Winged helix' DNA-binding domain"/>
    <property type="match status" value="1"/>
</dbReference>
<dbReference type="Gene3D" id="1.10.10.10">
    <property type="entry name" value="Winged helix-like DNA-binding domain superfamily/Winged helix DNA-binding domain"/>
    <property type="match status" value="1"/>
</dbReference>
<name>A0A245ZV08_9SPHN</name>
<dbReference type="RefSeq" id="WP_088365810.1">
    <property type="nucleotide sequence ID" value="NZ_NBBI01000001.1"/>
</dbReference>
<comment type="similarity">
    <text evidence="1">Belongs to the LysR transcriptional regulatory family.</text>
</comment>
<evidence type="ECO:0000313" key="7">
    <source>
        <dbReference type="Proteomes" id="UP000197290"/>
    </source>
</evidence>
<dbReference type="Gene3D" id="3.40.190.290">
    <property type="match status" value="1"/>
</dbReference>
<evidence type="ECO:0000259" key="5">
    <source>
        <dbReference type="PROSITE" id="PS50931"/>
    </source>
</evidence>
<keyword evidence="3" id="KW-0238">DNA-binding</keyword>
<keyword evidence="7" id="KW-1185">Reference proteome</keyword>